<protein>
    <submittedName>
        <fullName evidence="2">Uncharacterized protein</fullName>
    </submittedName>
</protein>
<dbReference type="AlphaFoldDB" id="A0A409X368"/>
<dbReference type="InParanoid" id="A0A409X368"/>
<proteinExistence type="predicted"/>
<evidence type="ECO:0000313" key="3">
    <source>
        <dbReference type="Proteomes" id="UP000284706"/>
    </source>
</evidence>
<feature type="region of interest" description="Disordered" evidence="1">
    <location>
        <begin position="327"/>
        <end position="363"/>
    </location>
</feature>
<gene>
    <name evidence="2" type="ORF">CVT26_004107</name>
</gene>
<evidence type="ECO:0000313" key="2">
    <source>
        <dbReference type="EMBL" id="PPQ85199.1"/>
    </source>
</evidence>
<dbReference type="EMBL" id="NHYE01004333">
    <property type="protein sequence ID" value="PPQ85199.1"/>
    <property type="molecule type" value="Genomic_DNA"/>
</dbReference>
<comment type="caution">
    <text evidence="2">The sequence shown here is derived from an EMBL/GenBank/DDBJ whole genome shotgun (WGS) entry which is preliminary data.</text>
</comment>
<name>A0A409X368_9AGAR</name>
<keyword evidence="3" id="KW-1185">Reference proteome</keyword>
<reference evidence="2 3" key="1">
    <citation type="journal article" date="2018" name="Evol. Lett.">
        <title>Horizontal gene cluster transfer increased hallucinogenic mushroom diversity.</title>
        <authorList>
            <person name="Reynolds H.T."/>
            <person name="Vijayakumar V."/>
            <person name="Gluck-Thaler E."/>
            <person name="Korotkin H.B."/>
            <person name="Matheny P.B."/>
            <person name="Slot J.C."/>
        </authorList>
    </citation>
    <scope>NUCLEOTIDE SEQUENCE [LARGE SCALE GENOMIC DNA]</scope>
    <source>
        <strain evidence="2 3">SRW20</strain>
    </source>
</reference>
<organism evidence="2 3">
    <name type="scientific">Gymnopilus dilepis</name>
    <dbReference type="NCBI Taxonomy" id="231916"/>
    <lineage>
        <taxon>Eukaryota</taxon>
        <taxon>Fungi</taxon>
        <taxon>Dikarya</taxon>
        <taxon>Basidiomycota</taxon>
        <taxon>Agaricomycotina</taxon>
        <taxon>Agaricomycetes</taxon>
        <taxon>Agaricomycetidae</taxon>
        <taxon>Agaricales</taxon>
        <taxon>Agaricineae</taxon>
        <taxon>Hymenogastraceae</taxon>
        <taxon>Gymnopilus</taxon>
    </lineage>
</organism>
<accession>A0A409X368</accession>
<evidence type="ECO:0000256" key="1">
    <source>
        <dbReference type="SAM" id="MobiDB-lite"/>
    </source>
</evidence>
<feature type="non-terminal residue" evidence="2">
    <location>
        <position position="1"/>
    </location>
</feature>
<sequence length="578" mass="65507">NKTWFTNNSKVYTWEQDPIDRSFWRRRLLNANERTEIFKNAKPWQRFYWSYCDSWDLMFFKKEPPADYKKPTVWQNDGDSDDEDDNAEHYSFMPKPIPYSERTPIQRLEALSSGDISALALSIVRQACKESATYKQEYNIPFQTLASYLFTRFGFNVDDPIAFAGELDKRTDAVRAKAFKAAIRLLGYNRAPDNLLAMSEASKLAVASFAGTFPGATLKAEYDGMSLAWDIKSHFSPNIAGLRVQVVSRVFDSSFMLGSDEEKPLYVLRPPRRSSNWLVATPSATVALLVFRKGWESSYDIASGLLSLGIRFNTVIERKKTKAITTRSQLRDDLAPGEDLPAEQEPQSEASEDDREETLGAREAGFEPNLDDLNAYLAMRRQVLLGPSGRALRLAGGLVGRISAEIVTDERILMGPTSCNNVIGVSDENEYVDDGASMKDFNIVSGLYVILRDKAGNRGGGRLSSRRSWFPLRGAWDKFSGYADEQWLPDAENWYTYRVRDMDNGKYELLKFAQWKVKVKFQRAALQAVLNENERMSAEFIKHHLSFSLAYPSLCSQDPSLVVAGPHGDIVVYFFFTL</sequence>
<dbReference type="Proteomes" id="UP000284706">
    <property type="component" value="Unassembled WGS sequence"/>
</dbReference>
<dbReference type="OrthoDB" id="3268696at2759"/>